<dbReference type="PROSITE" id="PS51354">
    <property type="entry name" value="GLUTAREDOXIN_2"/>
    <property type="match status" value="1"/>
</dbReference>
<evidence type="ECO:0000313" key="8">
    <source>
        <dbReference type="Proteomes" id="UP001162131"/>
    </source>
</evidence>
<keyword evidence="5" id="KW-0676">Redox-active center</keyword>
<dbReference type="CDD" id="cd02066">
    <property type="entry name" value="GRX_family"/>
    <property type="match status" value="1"/>
</dbReference>
<evidence type="ECO:0000256" key="4">
    <source>
        <dbReference type="ARBA" id="ARBA00023157"/>
    </source>
</evidence>
<comment type="similarity">
    <text evidence="1">Belongs to the glutaredoxin family.</text>
</comment>
<dbReference type="InterPro" id="IPR036249">
    <property type="entry name" value="Thioredoxin-like_sf"/>
</dbReference>
<name>A0AAU9K3Q7_9CILI</name>
<accession>A0AAU9K3Q7</accession>
<evidence type="ECO:0000313" key="7">
    <source>
        <dbReference type="EMBL" id="CAG9332036.1"/>
    </source>
</evidence>
<reference evidence="7" key="1">
    <citation type="submission" date="2021-09" db="EMBL/GenBank/DDBJ databases">
        <authorList>
            <consortium name="AG Swart"/>
            <person name="Singh M."/>
            <person name="Singh A."/>
            <person name="Seah K."/>
            <person name="Emmerich C."/>
        </authorList>
    </citation>
    <scope>NUCLEOTIDE SEQUENCE</scope>
    <source>
        <strain evidence="7">ATCC30299</strain>
    </source>
</reference>
<evidence type="ECO:0000256" key="1">
    <source>
        <dbReference type="ARBA" id="ARBA00007787"/>
    </source>
</evidence>
<evidence type="ECO:0000259" key="6">
    <source>
        <dbReference type="Pfam" id="PF00462"/>
    </source>
</evidence>
<evidence type="ECO:0000256" key="5">
    <source>
        <dbReference type="ARBA" id="ARBA00023284"/>
    </source>
</evidence>
<evidence type="ECO:0000256" key="2">
    <source>
        <dbReference type="ARBA" id="ARBA00022448"/>
    </source>
</evidence>
<evidence type="ECO:0000256" key="3">
    <source>
        <dbReference type="ARBA" id="ARBA00022982"/>
    </source>
</evidence>
<proteinExistence type="inferred from homology"/>
<keyword evidence="8" id="KW-1185">Reference proteome</keyword>
<comment type="caution">
    <text evidence="7">The sequence shown here is derived from an EMBL/GenBank/DDBJ whole genome shotgun (WGS) entry which is preliminary data.</text>
</comment>
<dbReference type="PANTHER" id="PTHR46679:SF1">
    <property type="entry name" value="GLUTAREDOXIN-2, MITOCHONDRIAL"/>
    <property type="match status" value="1"/>
</dbReference>
<keyword evidence="4" id="KW-1015">Disulfide bond</keyword>
<dbReference type="PANTHER" id="PTHR46679">
    <property type="match status" value="1"/>
</dbReference>
<dbReference type="GO" id="GO:0015035">
    <property type="term" value="F:protein-disulfide reductase activity"/>
    <property type="evidence" value="ECO:0007669"/>
    <property type="project" value="TreeGrafter"/>
</dbReference>
<dbReference type="Pfam" id="PF00462">
    <property type="entry name" value="Glutaredoxin"/>
    <property type="match status" value="1"/>
</dbReference>
<dbReference type="InterPro" id="IPR002109">
    <property type="entry name" value="Glutaredoxin"/>
</dbReference>
<keyword evidence="3" id="KW-0249">Electron transport</keyword>
<dbReference type="SUPFAM" id="SSF52833">
    <property type="entry name" value="Thioredoxin-like"/>
    <property type="match status" value="1"/>
</dbReference>
<dbReference type="Proteomes" id="UP001162131">
    <property type="component" value="Unassembled WGS sequence"/>
</dbReference>
<dbReference type="EMBL" id="CAJZBQ010000053">
    <property type="protein sequence ID" value="CAG9332036.1"/>
    <property type="molecule type" value="Genomic_DNA"/>
</dbReference>
<gene>
    <name evidence="7" type="ORF">BSTOLATCC_MIC54090</name>
</gene>
<protein>
    <recommendedName>
        <fullName evidence="6">Glutaredoxin domain-containing protein</fullName>
    </recommendedName>
</protein>
<keyword evidence="2" id="KW-0813">Transport</keyword>
<feature type="domain" description="Glutaredoxin" evidence="6">
    <location>
        <begin position="27"/>
        <end position="86"/>
    </location>
</feature>
<dbReference type="Gene3D" id="3.40.30.10">
    <property type="entry name" value="Glutaredoxin"/>
    <property type="match status" value="1"/>
</dbReference>
<dbReference type="GO" id="GO:0005739">
    <property type="term" value="C:mitochondrion"/>
    <property type="evidence" value="ECO:0007669"/>
    <property type="project" value="TreeGrafter"/>
</dbReference>
<dbReference type="AlphaFoldDB" id="A0AAU9K3Q7"/>
<organism evidence="7 8">
    <name type="scientific">Blepharisma stoltei</name>
    <dbReference type="NCBI Taxonomy" id="1481888"/>
    <lineage>
        <taxon>Eukaryota</taxon>
        <taxon>Sar</taxon>
        <taxon>Alveolata</taxon>
        <taxon>Ciliophora</taxon>
        <taxon>Postciliodesmatophora</taxon>
        <taxon>Heterotrichea</taxon>
        <taxon>Heterotrichida</taxon>
        <taxon>Blepharismidae</taxon>
        <taxon>Blepharisma</taxon>
    </lineage>
</organism>
<sequence length="109" mass="12178">MGAYCCSAVENTEGDFSIAKEISNNSVLIFSKTGCSTSLDAKMKLYSEGVNFKVIEVSKRTNKIKEDLKNYTHKEGFPYVFVEGLYIGGVNELQERISQGTLKKYKSDN</sequence>